<dbReference type="EMBL" id="DSWI01000027">
    <property type="protein sequence ID" value="HFG21376.1"/>
    <property type="molecule type" value="Genomic_DNA"/>
</dbReference>
<proteinExistence type="predicted"/>
<organism evidence="1">
    <name type="scientific">Meiothermus ruber</name>
    <dbReference type="NCBI Taxonomy" id="277"/>
    <lineage>
        <taxon>Bacteria</taxon>
        <taxon>Thermotogati</taxon>
        <taxon>Deinococcota</taxon>
        <taxon>Deinococci</taxon>
        <taxon>Thermales</taxon>
        <taxon>Thermaceae</taxon>
        <taxon>Meiothermus</taxon>
    </lineage>
</organism>
<comment type="caution">
    <text evidence="1">The sequence shown here is derived from an EMBL/GenBank/DDBJ whole genome shotgun (WGS) entry which is preliminary data.</text>
</comment>
<reference evidence="1" key="1">
    <citation type="journal article" date="2020" name="mSystems">
        <title>Genome- and Community-Level Interaction Insights into Carbon Utilization and Element Cycling Functions of Hydrothermarchaeota in Hydrothermal Sediment.</title>
        <authorList>
            <person name="Zhou Z."/>
            <person name="Liu Y."/>
            <person name="Xu W."/>
            <person name="Pan J."/>
            <person name="Luo Z.H."/>
            <person name="Li M."/>
        </authorList>
    </citation>
    <scope>NUCLEOTIDE SEQUENCE [LARGE SCALE GENOMIC DNA]</scope>
    <source>
        <strain evidence="1">SpSt-524</strain>
    </source>
</reference>
<dbReference type="AlphaFoldDB" id="A0A7C3HEN0"/>
<name>A0A7C3HEN0_MEIRU</name>
<protein>
    <submittedName>
        <fullName evidence="1">Uncharacterized protein</fullName>
    </submittedName>
</protein>
<dbReference type="RefSeq" id="WP_409658880.1">
    <property type="nucleotide sequence ID" value="NZ_JBKBUW010000078.1"/>
</dbReference>
<evidence type="ECO:0000313" key="1">
    <source>
        <dbReference type="EMBL" id="HFG21376.1"/>
    </source>
</evidence>
<sequence>MIAESKKPQLQAILVMDSRRISLVLRQQNFTGAWSQLYKAGDFYPDLSLKPDAHKAYLQGYIVADPSQLGSIQGTTSLYNEQTQLSTPIGVTGSFRLEVPQGGEYQLEIALQHQVIRLDSIQI</sequence>
<accession>A0A7C3HEN0</accession>
<gene>
    <name evidence="1" type="ORF">ENS82_11830</name>
</gene>